<keyword evidence="9" id="KW-1185">Reference proteome</keyword>
<feature type="domain" description="Neurotransmitter-gated ion-channel transmembrane" evidence="7">
    <location>
        <begin position="301"/>
        <end position="411"/>
    </location>
</feature>
<accession>A0ABN8Q087</accession>
<dbReference type="PANTHER" id="PTHR18945">
    <property type="entry name" value="NEUROTRANSMITTER GATED ION CHANNEL"/>
    <property type="match status" value="1"/>
</dbReference>
<evidence type="ECO:0000256" key="5">
    <source>
        <dbReference type="RuleBase" id="RU000687"/>
    </source>
</evidence>
<dbReference type="EMBL" id="CALNXK010000099">
    <property type="protein sequence ID" value="CAH3154542.1"/>
    <property type="molecule type" value="Genomic_DNA"/>
</dbReference>
<dbReference type="CDD" id="cd18997">
    <property type="entry name" value="LGIC_ECD_nAChR"/>
    <property type="match status" value="1"/>
</dbReference>
<feature type="transmembrane region" description="Helical" evidence="5">
    <location>
        <begin position="393"/>
        <end position="408"/>
    </location>
</feature>
<feature type="transmembrane region" description="Helical" evidence="5">
    <location>
        <begin position="325"/>
        <end position="344"/>
    </location>
</feature>
<feature type="transmembrane region" description="Helical" evidence="5">
    <location>
        <begin position="15"/>
        <end position="38"/>
    </location>
</feature>
<dbReference type="Pfam" id="PF02931">
    <property type="entry name" value="Neur_chan_LBD"/>
    <property type="match status" value="1"/>
</dbReference>
<sequence length="463" mass="53500">QFAPLREAPPNDYRLLAIVSIFFCPLVGTLAFVMSYLVSNAVQDSSLFYIFVINCNHMNNLKINKFIAFDRLTAVSLIAAVVNDEQRLLRNLFQNYSKSSRPVLKRNSQVVVIFRAKLKQIIDLKDNEQLLQVILYTYQEWINPLLTWNASDFGDIDEINVDASKVWVPDIVLYNSAEFTFPGGTHKYKTDVVIYSNGRTIWLAPAMFVTVCRLDVRYFPFDEQKCPMKFGSWIHDESRLDMRILTNASSDDIYTEHGEWQLLNIEQKRSSKLYDCCPKPYVDITYTIHVRRKSLFYTLYLIIPALIITTMVLIGFYLPPESGERMQLGITVLLAMIVFLQFVYQNLPSTSDGAPLLGKFYIITMVLISLSLAATCLVLNYSYGHHGDGEMPMWVRLIILDWLGRFFGSRNSFGKRRRIMTSDDILKRNEWKTAARILDKFFIVFFALLITIVSLSMFFQAPH</sequence>
<evidence type="ECO:0000259" key="6">
    <source>
        <dbReference type="Pfam" id="PF02931"/>
    </source>
</evidence>
<feature type="non-terminal residue" evidence="8">
    <location>
        <position position="1"/>
    </location>
</feature>
<evidence type="ECO:0000259" key="7">
    <source>
        <dbReference type="Pfam" id="PF02932"/>
    </source>
</evidence>
<keyword evidence="5" id="KW-0813">Transport</keyword>
<comment type="subcellular location">
    <subcellularLocation>
        <location evidence="1">Membrane</location>
        <topology evidence="1">Multi-pass membrane protein</topology>
    </subcellularLocation>
</comment>
<evidence type="ECO:0000256" key="4">
    <source>
        <dbReference type="ARBA" id="ARBA00023136"/>
    </source>
</evidence>
<keyword evidence="5" id="KW-0406">Ion transport</keyword>
<evidence type="ECO:0008006" key="10">
    <source>
        <dbReference type="Google" id="ProtNLM"/>
    </source>
</evidence>
<dbReference type="InterPro" id="IPR036719">
    <property type="entry name" value="Neuro-gated_channel_TM_sf"/>
</dbReference>
<feature type="transmembrane region" description="Helical" evidence="5">
    <location>
        <begin position="437"/>
        <end position="459"/>
    </location>
</feature>
<reference evidence="8 9" key="1">
    <citation type="submission" date="2022-05" db="EMBL/GenBank/DDBJ databases">
        <authorList>
            <consortium name="Genoscope - CEA"/>
            <person name="William W."/>
        </authorList>
    </citation>
    <scope>NUCLEOTIDE SEQUENCE [LARGE SCALE GENOMIC DNA]</scope>
</reference>
<dbReference type="InterPro" id="IPR038050">
    <property type="entry name" value="Neuro_actylchol_rec"/>
</dbReference>
<dbReference type="SUPFAM" id="SSF90112">
    <property type="entry name" value="Neurotransmitter-gated ion-channel transmembrane pore"/>
    <property type="match status" value="1"/>
</dbReference>
<organism evidence="8 9">
    <name type="scientific">Porites lobata</name>
    <dbReference type="NCBI Taxonomy" id="104759"/>
    <lineage>
        <taxon>Eukaryota</taxon>
        <taxon>Metazoa</taxon>
        <taxon>Cnidaria</taxon>
        <taxon>Anthozoa</taxon>
        <taxon>Hexacorallia</taxon>
        <taxon>Scleractinia</taxon>
        <taxon>Fungiina</taxon>
        <taxon>Poritidae</taxon>
        <taxon>Porites</taxon>
    </lineage>
</organism>
<dbReference type="InterPro" id="IPR006029">
    <property type="entry name" value="Neurotrans-gated_channel_TM"/>
</dbReference>
<feature type="transmembrane region" description="Helical" evidence="5">
    <location>
        <begin position="295"/>
        <end position="319"/>
    </location>
</feature>
<comment type="caution">
    <text evidence="5">Lacks conserved residue(s) required for the propagation of feature annotation.</text>
</comment>
<dbReference type="Proteomes" id="UP001159405">
    <property type="component" value="Unassembled WGS sequence"/>
</dbReference>
<dbReference type="InterPro" id="IPR036734">
    <property type="entry name" value="Neur_chan_lig-bd_sf"/>
</dbReference>
<dbReference type="Pfam" id="PF02932">
    <property type="entry name" value="Neur_chan_memb"/>
    <property type="match status" value="1"/>
</dbReference>
<comment type="similarity">
    <text evidence="5">Belongs to the ligand-gated ion channel (TC 1.A.9) family.</text>
</comment>
<name>A0ABN8Q087_9CNID</name>
<feature type="domain" description="Neurotransmitter-gated ion-channel ligand-binding" evidence="6">
    <location>
        <begin position="85"/>
        <end position="293"/>
    </location>
</feature>
<proteinExistence type="inferred from homology"/>
<dbReference type="PROSITE" id="PS00236">
    <property type="entry name" value="NEUROTR_ION_CHANNEL"/>
    <property type="match status" value="1"/>
</dbReference>
<dbReference type="InterPro" id="IPR006202">
    <property type="entry name" value="Neur_chan_lig-bd"/>
</dbReference>
<keyword evidence="3 5" id="KW-1133">Transmembrane helix</keyword>
<keyword evidence="2 5" id="KW-0812">Transmembrane</keyword>
<comment type="caution">
    <text evidence="8">The sequence shown here is derived from an EMBL/GenBank/DDBJ whole genome shotgun (WGS) entry which is preliminary data.</text>
</comment>
<gene>
    <name evidence="8" type="ORF">PLOB_00050212</name>
</gene>
<feature type="transmembrane region" description="Helical" evidence="5">
    <location>
        <begin position="356"/>
        <end position="381"/>
    </location>
</feature>
<dbReference type="Gene3D" id="2.70.170.10">
    <property type="entry name" value="Neurotransmitter-gated ion-channel ligand-binding domain"/>
    <property type="match status" value="1"/>
</dbReference>
<evidence type="ECO:0000256" key="2">
    <source>
        <dbReference type="ARBA" id="ARBA00022692"/>
    </source>
</evidence>
<dbReference type="Gene3D" id="1.20.58.390">
    <property type="entry name" value="Neurotransmitter-gated ion-channel transmembrane domain"/>
    <property type="match status" value="1"/>
</dbReference>
<dbReference type="SUPFAM" id="SSF63712">
    <property type="entry name" value="Nicotinic receptor ligand binding domain-like"/>
    <property type="match status" value="1"/>
</dbReference>
<evidence type="ECO:0000256" key="1">
    <source>
        <dbReference type="ARBA" id="ARBA00004141"/>
    </source>
</evidence>
<dbReference type="PRINTS" id="PR00252">
    <property type="entry name" value="NRIONCHANNEL"/>
</dbReference>
<protein>
    <recommendedName>
        <fullName evidence="10">Neuronal acetylcholine receptor subunit alpha-10</fullName>
    </recommendedName>
</protein>
<keyword evidence="4 5" id="KW-0472">Membrane</keyword>
<evidence type="ECO:0000256" key="3">
    <source>
        <dbReference type="ARBA" id="ARBA00022989"/>
    </source>
</evidence>
<evidence type="ECO:0000313" key="8">
    <source>
        <dbReference type="EMBL" id="CAH3154542.1"/>
    </source>
</evidence>
<dbReference type="InterPro" id="IPR018000">
    <property type="entry name" value="Neurotransmitter_ion_chnl_CS"/>
</dbReference>
<dbReference type="InterPro" id="IPR006201">
    <property type="entry name" value="Neur_channel"/>
</dbReference>
<keyword evidence="5" id="KW-0407">Ion channel</keyword>
<dbReference type="CDD" id="cd19051">
    <property type="entry name" value="LGIC_TM_cation"/>
    <property type="match status" value="1"/>
</dbReference>
<evidence type="ECO:0000313" key="9">
    <source>
        <dbReference type="Proteomes" id="UP001159405"/>
    </source>
</evidence>